<dbReference type="EMBL" id="CP075868">
    <property type="protein sequence ID" value="QYT01818.1"/>
    <property type="molecule type" value="Genomic_DNA"/>
</dbReference>
<reference evidence="2 3" key="1">
    <citation type="journal article" date="2021" name="BMC Genomics">
        <title>Telomere-to-telomere genome assembly of asparaginase-producing Trichoderma simmonsii.</title>
        <authorList>
            <person name="Chung D."/>
            <person name="Kwon Y.M."/>
            <person name="Yang Y."/>
        </authorList>
    </citation>
    <scope>NUCLEOTIDE SEQUENCE [LARGE SCALE GENOMIC DNA]</scope>
    <source>
        <strain evidence="2 3">GH-Sj1</strain>
    </source>
</reference>
<name>A0A8G0LJC0_9HYPO</name>
<feature type="region of interest" description="Disordered" evidence="1">
    <location>
        <begin position="149"/>
        <end position="186"/>
    </location>
</feature>
<organism evidence="2 3">
    <name type="scientific">Trichoderma simmonsii</name>
    <dbReference type="NCBI Taxonomy" id="1491479"/>
    <lineage>
        <taxon>Eukaryota</taxon>
        <taxon>Fungi</taxon>
        <taxon>Dikarya</taxon>
        <taxon>Ascomycota</taxon>
        <taxon>Pezizomycotina</taxon>
        <taxon>Sordariomycetes</taxon>
        <taxon>Hypocreomycetidae</taxon>
        <taxon>Hypocreales</taxon>
        <taxon>Hypocreaceae</taxon>
        <taxon>Trichoderma</taxon>
    </lineage>
</organism>
<gene>
    <name evidence="2" type="ORF">H0G86_008833</name>
</gene>
<sequence length="186" mass="20502">MSNSSAQQPCLGQTNEHEINGFIETSPSTSDEFNGPEDPDWQRQLYSLPLGDITKLEMPFDNMHCFNCSTQCYQKFNDVLDGLRKAVDLLYEAMAISVHITKNSQETIPPISSLRNDIMDNSQNVDIQELGGNDLSSSSFISQLLHNDEDDTSPFSAGSPSTYIGSDNLDALVGNTQGTEERTDPT</sequence>
<proteinExistence type="predicted"/>
<dbReference type="AlphaFoldDB" id="A0A8G0LJC0"/>
<evidence type="ECO:0000313" key="2">
    <source>
        <dbReference type="EMBL" id="QYT01818.1"/>
    </source>
</evidence>
<evidence type="ECO:0000313" key="3">
    <source>
        <dbReference type="Proteomes" id="UP000826661"/>
    </source>
</evidence>
<evidence type="ECO:0000256" key="1">
    <source>
        <dbReference type="SAM" id="MobiDB-lite"/>
    </source>
</evidence>
<dbReference type="Proteomes" id="UP000826661">
    <property type="component" value="Chromosome V"/>
</dbReference>
<keyword evidence="3" id="KW-1185">Reference proteome</keyword>
<feature type="compositionally biased region" description="Polar residues" evidence="1">
    <location>
        <begin position="153"/>
        <end position="165"/>
    </location>
</feature>
<protein>
    <submittedName>
        <fullName evidence="2">Zn(2)-C6 fungal-type domain-containing protein</fullName>
    </submittedName>
</protein>
<accession>A0A8G0LJC0</accession>